<dbReference type="Proteomes" id="UP000324298">
    <property type="component" value="Unassembled WGS sequence"/>
</dbReference>
<dbReference type="CDD" id="cd04333">
    <property type="entry name" value="ProX_deacylase"/>
    <property type="match status" value="1"/>
</dbReference>
<dbReference type="PANTHER" id="PTHR30411">
    <property type="entry name" value="CYTOPLASMIC PROTEIN"/>
    <property type="match status" value="1"/>
</dbReference>
<dbReference type="OrthoDB" id="9798760at2"/>
<gene>
    <name evidence="2" type="ORF">ET418_13455</name>
</gene>
<dbReference type="InterPro" id="IPR036754">
    <property type="entry name" value="YbaK/aa-tRNA-synt-asso_dom_sf"/>
</dbReference>
<dbReference type="PANTHER" id="PTHR30411:SF1">
    <property type="entry name" value="CYTOPLASMIC PROTEIN"/>
    <property type="match status" value="1"/>
</dbReference>
<dbReference type="GO" id="GO:0002161">
    <property type="term" value="F:aminoacyl-tRNA deacylase activity"/>
    <property type="evidence" value="ECO:0007669"/>
    <property type="project" value="InterPro"/>
</dbReference>
<dbReference type="Gene3D" id="3.90.960.10">
    <property type="entry name" value="YbaK/aminoacyl-tRNA synthetase-associated domain"/>
    <property type="match status" value="1"/>
</dbReference>
<reference evidence="2 3" key="1">
    <citation type="submission" date="2019-04" db="EMBL/GenBank/DDBJ databases">
        <title>Geobacter ruber sp. nov., ferric-reducing bacteria isolated from paddy soil.</title>
        <authorList>
            <person name="Xu Z."/>
            <person name="Masuda Y."/>
            <person name="Itoh H."/>
            <person name="Senoo K."/>
        </authorList>
    </citation>
    <scope>NUCLEOTIDE SEQUENCE [LARGE SCALE GENOMIC DNA]</scope>
    <source>
        <strain evidence="2 3">Red88</strain>
    </source>
</reference>
<dbReference type="EMBL" id="SRSD01000008">
    <property type="protein sequence ID" value="KAA0889776.1"/>
    <property type="molecule type" value="Genomic_DNA"/>
</dbReference>
<protein>
    <submittedName>
        <fullName evidence="2">YbaK/EbsC family protein</fullName>
    </submittedName>
</protein>
<feature type="domain" description="YbaK/aminoacyl-tRNA synthetase-associated" evidence="1">
    <location>
        <begin position="33"/>
        <end position="149"/>
    </location>
</feature>
<evidence type="ECO:0000313" key="2">
    <source>
        <dbReference type="EMBL" id="KAA0889776.1"/>
    </source>
</evidence>
<sequence length="160" mass="16556">MHDNELSPSARKVQEALEAAGVPCRVQELAASSRTAAEAAETVGCDVAQIVKSLVFKGAHSGNPVLALVSGKNRVNEALLAAACGEPVGKADAAFVRERTGFAIGGIPPLGHLEQLCPVIDRDLLEYPEVWAAAGTPHALFRITPADLLAVTGGRPADLS</sequence>
<dbReference type="RefSeq" id="WP_149308337.1">
    <property type="nucleotide sequence ID" value="NZ_SRSD01000008.1"/>
</dbReference>
<organism evidence="2 3">
    <name type="scientific">Oryzomonas rubra</name>
    <dbReference type="NCBI Taxonomy" id="2509454"/>
    <lineage>
        <taxon>Bacteria</taxon>
        <taxon>Pseudomonadati</taxon>
        <taxon>Thermodesulfobacteriota</taxon>
        <taxon>Desulfuromonadia</taxon>
        <taxon>Geobacterales</taxon>
        <taxon>Geobacteraceae</taxon>
        <taxon>Oryzomonas</taxon>
    </lineage>
</organism>
<dbReference type="SUPFAM" id="SSF55826">
    <property type="entry name" value="YbaK/ProRS associated domain"/>
    <property type="match status" value="1"/>
</dbReference>
<dbReference type="AlphaFoldDB" id="A0A5A9X9V6"/>
<comment type="caution">
    <text evidence="2">The sequence shown here is derived from an EMBL/GenBank/DDBJ whole genome shotgun (WGS) entry which is preliminary data.</text>
</comment>
<name>A0A5A9X9V6_9BACT</name>
<evidence type="ECO:0000313" key="3">
    <source>
        <dbReference type="Proteomes" id="UP000324298"/>
    </source>
</evidence>
<dbReference type="InterPro" id="IPR007214">
    <property type="entry name" value="YbaK/aa-tRNA-synth-assoc-dom"/>
</dbReference>
<accession>A0A5A9X9V6</accession>
<keyword evidence="3" id="KW-1185">Reference proteome</keyword>
<dbReference type="Pfam" id="PF04073">
    <property type="entry name" value="tRNA_edit"/>
    <property type="match status" value="1"/>
</dbReference>
<evidence type="ECO:0000259" key="1">
    <source>
        <dbReference type="Pfam" id="PF04073"/>
    </source>
</evidence>
<proteinExistence type="predicted"/>